<feature type="domain" description="Ketoreductase" evidence="3">
    <location>
        <begin position="4"/>
        <end position="172"/>
    </location>
</feature>
<keyword evidence="2" id="KW-0560">Oxidoreductase</keyword>
<dbReference type="Gene3D" id="3.40.50.720">
    <property type="entry name" value="NAD(P)-binding Rossmann-like Domain"/>
    <property type="match status" value="1"/>
</dbReference>
<dbReference type="CDD" id="cd05233">
    <property type="entry name" value="SDR_c"/>
    <property type="match status" value="1"/>
</dbReference>
<proteinExistence type="inferred from homology"/>
<sequence>MTTRRALVTGASSGIGAAVVGALVKRGWHVVGLARRDLDPSVTVDGTVTGVRCDVGDPAALADALTAAGPVDAVVHAAGFQVSAPLGELDLDAGASMWRVHVGAAEQLLDSAARSMPDGGRVVLIGSRTMTGAAGKAQYAATKAALTGLARSAAVELMGRRITVNVVAPGPTATPMLDDPARSATPVRVPPMGRLIEPAEIAATVAFLLDEHAGSITGQTLVQCAGASLT</sequence>
<protein>
    <submittedName>
        <fullName evidence="4">NAD(P)-dependent dehydrogenase, short-chain alcohol dehydrogenase family</fullName>
    </submittedName>
</protein>
<organism evidence="4 5">
    <name type="scientific">Williamsia serinedens</name>
    <dbReference type="NCBI Taxonomy" id="391736"/>
    <lineage>
        <taxon>Bacteria</taxon>
        <taxon>Bacillati</taxon>
        <taxon>Actinomycetota</taxon>
        <taxon>Actinomycetes</taxon>
        <taxon>Mycobacteriales</taxon>
        <taxon>Nocardiaceae</taxon>
        <taxon>Williamsia</taxon>
    </lineage>
</organism>
<reference evidence="4 5" key="1">
    <citation type="submission" date="2022-06" db="EMBL/GenBank/DDBJ databases">
        <title>Genomic Encyclopedia of Archaeal and Bacterial Type Strains, Phase II (KMG-II): from individual species to whole genera.</title>
        <authorList>
            <person name="Goeker M."/>
        </authorList>
    </citation>
    <scope>NUCLEOTIDE SEQUENCE [LARGE SCALE GENOMIC DNA]</scope>
    <source>
        <strain evidence="4 5">DSM 45037</strain>
    </source>
</reference>
<keyword evidence="5" id="KW-1185">Reference proteome</keyword>
<dbReference type="Pfam" id="PF13561">
    <property type="entry name" value="adh_short_C2"/>
    <property type="match status" value="1"/>
</dbReference>
<dbReference type="InterPro" id="IPR057326">
    <property type="entry name" value="KR_dom"/>
</dbReference>
<accession>A0ABT1H557</accession>
<dbReference type="PRINTS" id="PR00081">
    <property type="entry name" value="GDHRDH"/>
</dbReference>
<dbReference type="SUPFAM" id="SSF51735">
    <property type="entry name" value="NAD(P)-binding Rossmann-fold domains"/>
    <property type="match status" value="1"/>
</dbReference>
<evidence type="ECO:0000313" key="4">
    <source>
        <dbReference type="EMBL" id="MCP2162375.1"/>
    </source>
</evidence>
<evidence type="ECO:0000259" key="3">
    <source>
        <dbReference type="SMART" id="SM00822"/>
    </source>
</evidence>
<dbReference type="SMART" id="SM00822">
    <property type="entry name" value="PKS_KR"/>
    <property type="match status" value="1"/>
</dbReference>
<dbReference type="PANTHER" id="PTHR42760">
    <property type="entry name" value="SHORT-CHAIN DEHYDROGENASES/REDUCTASES FAMILY MEMBER"/>
    <property type="match status" value="1"/>
</dbReference>
<dbReference type="PANTHER" id="PTHR42760:SF133">
    <property type="entry name" value="3-OXOACYL-[ACYL-CARRIER-PROTEIN] REDUCTASE"/>
    <property type="match status" value="1"/>
</dbReference>
<comment type="caution">
    <text evidence="4">The sequence shown here is derived from an EMBL/GenBank/DDBJ whole genome shotgun (WGS) entry which is preliminary data.</text>
</comment>
<dbReference type="InterPro" id="IPR002347">
    <property type="entry name" value="SDR_fam"/>
</dbReference>
<dbReference type="InterPro" id="IPR036291">
    <property type="entry name" value="NAD(P)-bd_dom_sf"/>
</dbReference>
<gene>
    <name evidence="4" type="ORF">LX12_003579</name>
</gene>
<evidence type="ECO:0000256" key="2">
    <source>
        <dbReference type="ARBA" id="ARBA00023002"/>
    </source>
</evidence>
<evidence type="ECO:0000313" key="5">
    <source>
        <dbReference type="Proteomes" id="UP001205740"/>
    </source>
</evidence>
<dbReference type="RefSeq" id="WP_253655922.1">
    <property type="nucleotide sequence ID" value="NZ_BAAAOE010000005.1"/>
</dbReference>
<evidence type="ECO:0000256" key="1">
    <source>
        <dbReference type="ARBA" id="ARBA00006484"/>
    </source>
</evidence>
<dbReference type="PRINTS" id="PR00080">
    <property type="entry name" value="SDRFAMILY"/>
</dbReference>
<comment type="similarity">
    <text evidence="1">Belongs to the short-chain dehydrogenases/reductases (SDR) family.</text>
</comment>
<dbReference type="EMBL" id="JAMTCG010000006">
    <property type="protein sequence ID" value="MCP2162375.1"/>
    <property type="molecule type" value="Genomic_DNA"/>
</dbReference>
<dbReference type="Proteomes" id="UP001205740">
    <property type="component" value="Unassembled WGS sequence"/>
</dbReference>
<name>A0ABT1H557_9NOCA</name>